<dbReference type="SMART" id="SM00248">
    <property type="entry name" value="ANK"/>
    <property type="match status" value="3"/>
</dbReference>
<dbReference type="Proteomes" id="UP000267821">
    <property type="component" value="Unassembled WGS sequence"/>
</dbReference>
<evidence type="ECO:0000256" key="1">
    <source>
        <dbReference type="PROSITE-ProRule" id="PRU00023"/>
    </source>
</evidence>
<accession>A0A3N4LC79</accession>
<dbReference type="OrthoDB" id="341259at2759"/>
<sequence length="280" mass="31469">MSQNFGNALVAAAQNGDLISIKTLLEKGASVEDRSSRLTPLMAAVMAGNMEVVNFLLSAKADINARDDDSRTIIKLALDNNQRAIAEALVKRFHDQLIVTDPRLREGEEWLRREFRSMSDNVKDPASRPDPAVLERIIAGKLGPTENRSVSDVYWEHILLRYVGDIPLDIERNYSKNLVLSLVGTFERILKGHEGIKESARLLNSRLPTTKYDIVGTVVDKTGGWVTERWGYHDVKNNLQVVDGIDSFLIQGGKITVKMINYTVQNYADSREEYRKKLGL</sequence>
<gene>
    <name evidence="2" type="ORF">L211DRAFT_814609</name>
</gene>
<dbReference type="SUPFAM" id="SSF48403">
    <property type="entry name" value="Ankyrin repeat"/>
    <property type="match status" value="1"/>
</dbReference>
<dbReference type="InterPro" id="IPR039323">
    <property type="entry name" value="ANKRD_45/46/60"/>
</dbReference>
<dbReference type="PANTHER" id="PTHR22677">
    <property type="entry name" value="ANKYRIN REPEAT DOMAIN-CONTAINING PROTEIN 60"/>
    <property type="match status" value="1"/>
</dbReference>
<keyword evidence="1" id="KW-0040">ANK repeat</keyword>
<dbReference type="InterPro" id="IPR032710">
    <property type="entry name" value="NTF2-like_dom_sf"/>
</dbReference>
<keyword evidence="3" id="KW-1185">Reference proteome</keyword>
<feature type="repeat" description="ANK" evidence="1">
    <location>
        <begin position="36"/>
        <end position="68"/>
    </location>
</feature>
<dbReference type="PROSITE" id="PS50297">
    <property type="entry name" value="ANK_REP_REGION"/>
    <property type="match status" value="1"/>
</dbReference>
<evidence type="ECO:0000313" key="2">
    <source>
        <dbReference type="EMBL" id="RPB19338.1"/>
    </source>
</evidence>
<dbReference type="PANTHER" id="PTHR22677:SF4">
    <property type="entry name" value="USHER SYNDROME TYPE-1G PROTEIN-LIKE PROTEIN"/>
    <property type="match status" value="1"/>
</dbReference>
<protein>
    <submittedName>
        <fullName evidence="2">Ankyrin</fullName>
    </submittedName>
</protein>
<dbReference type="InParanoid" id="A0A3N4LC79"/>
<dbReference type="Pfam" id="PF12796">
    <property type="entry name" value="Ank_2"/>
    <property type="match status" value="1"/>
</dbReference>
<name>A0A3N4LC79_9PEZI</name>
<dbReference type="PROSITE" id="PS50088">
    <property type="entry name" value="ANK_REPEAT"/>
    <property type="match status" value="1"/>
</dbReference>
<reference evidence="2 3" key="1">
    <citation type="journal article" date="2018" name="Nat. Ecol. Evol.">
        <title>Pezizomycetes genomes reveal the molecular basis of ectomycorrhizal truffle lifestyle.</title>
        <authorList>
            <person name="Murat C."/>
            <person name="Payen T."/>
            <person name="Noel B."/>
            <person name="Kuo A."/>
            <person name="Morin E."/>
            <person name="Chen J."/>
            <person name="Kohler A."/>
            <person name="Krizsan K."/>
            <person name="Balestrini R."/>
            <person name="Da Silva C."/>
            <person name="Montanini B."/>
            <person name="Hainaut M."/>
            <person name="Levati E."/>
            <person name="Barry K.W."/>
            <person name="Belfiori B."/>
            <person name="Cichocki N."/>
            <person name="Clum A."/>
            <person name="Dockter R.B."/>
            <person name="Fauchery L."/>
            <person name="Guy J."/>
            <person name="Iotti M."/>
            <person name="Le Tacon F."/>
            <person name="Lindquist E.A."/>
            <person name="Lipzen A."/>
            <person name="Malagnac F."/>
            <person name="Mello A."/>
            <person name="Molinier V."/>
            <person name="Miyauchi S."/>
            <person name="Poulain J."/>
            <person name="Riccioni C."/>
            <person name="Rubini A."/>
            <person name="Sitrit Y."/>
            <person name="Splivallo R."/>
            <person name="Traeger S."/>
            <person name="Wang M."/>
            <person name="Zifcakova L."/>
            <person name="Wipf D."/>
            <person name="Zambonelli A."/>
            <person name="Paolocci F."/>
            <person name="Nowrousian M."/>
            <person name="Ottonello S."/>
            <person name="Baldrian P."/>
            <person name="Spatafora J.W."/>
            <person name="Henrissat B."/>
            <person name="Nagy L.G."/>
            <person name="Aury J.M."/>
            <person name="Wincker P."/>
            <person name="Grigoriev I.V."/>
            <person name="Bonfante P."/>
            <person name="Martin F.M."/>
        </authorList>
    </citation>
    <scope>NUCLEOTIDE SEQUENCE [LARGE SCALE GENOMIC DNA]</scope>
    <source>
        <strain evidence="2 3">ATCC MYA-4762</strain>
    </source>
</reference>
<organism evidence="2 3">
    <name type="scientific">Terfezia boudieri ATCC MYA-4762</name>
    <dbReference type="NCBI Taxonomy" id="1051890"/>
    <lineage>
        <taxon>Eukaryota</taxon>
        <taxon>Fungi</taxon>
        <taxon>Dikarya</taxon>
        <taxon>Ascomycota</taxon>
        <taxon>Pezizomycotina</taxon>
        <taxon>Pezizomycetes</taxon>
        <taxon>Pezizales</taxon>
        <taxon>Pezizaceae</taxon>
        <taxon>Terfezia</taxon>
    </lineage>
</organism>
<dbReference type="InterPro" id="IPR002110">
    <property type="entry name" value="Ankyrin_rpt"/>
</dbReference>
<dbReference type="AlphaFoldDB" id="A0A3N4LC79"/>
<evidence type="ECO:0000313" key="3">
    <source>
        <dbReference type="Proteomes" id="UP000267821"/>
    </source>
</evidence>
<proteinExistence type="predicted"/>
<dbReference type="InterPro" id="IPR036770">
    <property type="entry name" value="Ankyrin_rpt-contain_sf"/>
</dbReference>
<dbReference type="SUPFAM" id="SSF54427">
    <property type="entry name" value="NTF2-like"/>
    <property type="match status" value="1"/>
</dbReference>
<dbReference type="Gene3D" id="1.25.40.20">
    <property type="entry name" value="Ankyrin repeat-containing domain"/>
    <property type="match status" value="1"/>
</dbReference>
<dbReference type="EMBL" id="ML121591">
    <property type="protein sequence ID" value="RPB19338.1"/>
    <property type="molecule type" value="Genomic_DNA"/>
</dbReference>
<dbReference type="STRING" id="1051890.A0A3N4LC79"/>